<dbReference type="EMBL" id="JNBS01000275">
    <property type="protein sequence ID" value="OQS07125.1"/>
    <property type="molecule type" value="Genomic_DNA"/>
</dbReference>
<keyword evidence="1" id="KW-1133">Transmembrane helix</keyword>
<keyword evidence="4" id="KW-1185">Reference proteome</keyword>
<feature type="transmembrane region" description="Helical" evidence="1">
    <location>
        <begin position="17"/>
        <end position="35"/>
    </location>
</feature>
<protein>
    <submittedName>
        <fullName evidence="3">Uncharacterized protein</fullName>
    </submittedName>
</protein>
<name>A0A1W0AA60_9STRA</name>
<dbReference type="EMBL" id="JNBS01002208">
    <property type="protein sequence ID" value="OQR94073.1"/>
    <property type="molecule type" value="Genomic_DNA"/>
</dbReference>
<evidence type="ECO:0000313" key="2">
    <source>
        <dbReference type="EMBL" id="OQR94073.1"/>
    </source>
</evidence>
<organism evidence="3 4">
    <name type="scientific">Thraustotheca clavata</name>
    <dbReference type="NCBI Taxonomy" id="74557"/>
    <lineage>
        <taxon>Eukaryota</taxon>
        <taxon>Sar</taxon>
        <taxon>Stramenopiles</taxon>
        <taxon>Oomycota</taxon>
        <taxon>Saprolegniomycetes</taxon>
        <taxon>Saprolegniales</taxon>
        <taxon>Achlyaceae</taxon>
        <taxon>Thraustotheca</taxon>
    </lineage>
</organism>
<keyword evidence="1" id="KW-0472">Membrane</keyword>
<gene>
    <name evidence="3" type="ORF">THRCLA_20216</name>
    <name evidence="2" type="ORF">THRCLA_22261</name>
</gene>
<dbReference type="STRING" id="74557.A0A1W0AA60"/>
<keyword evidence="1" id="KW-0812">Transmembrane</keyword>
<dbReference type="AlphaFoldDB" id="A0A1W0AA60"/>
<proteinExistence type="predicted"/>
<comment type="caution">
    <text evidence="3">The sequence shown here is derived from an EMBL/GenBank/DDBJ whole genome shotgun (WGS) entry which is preliminary data.</text>
</comment>
<reference evidence="3 4" key="1">
    <citation type="journal article" date="2014" name="Genome Biol. Evol.">
        <title>The secreted proteins of Achlya hypogyna and Thraustotheca clavata identify the ancestral oomycete secretome and reveal gene acquisitions by horizontal gene transfer.</title>
        <authorList>
            <person name="Misner I."/>
            <person name="Blouin N."/>
            <person name="Leonard G."/>
            <person name="Richards T.A."/>
            <person name="Lane C.E."/>
        </authorList>
    </citation>
    <scope>NUCLEOTIDE SEQUENCE [LARGE SCALE GENOMIC DNA]</scope>
    <source>
        <strain evidence="3 4">ATCC 34112</strain>
    </source>
</reference>
<evidence type="ECO:0000256" key="1">
    <source>
        <dbReference type="SAM" id="Phobius"/>
    </source>
</evidence>
<evidence type="ECO:0000313" key="3">
    <source>
        <dbReference type="EMBL" id="OQS07125.1"/>
    </source>
</evidence>
<dbReference type="OrthoDB" id="76918at2759"/>
<accession>A0A1W0AA60</accession>
<evidence type="ECO:0000313" key="4">
    <source>
        <dbReference type="Proteomes" id="UP000243217"/>
    </source>
</evidence>
<sequence>MFYLKTFNNSISIGEKIFAYVSVIVCVFLAIYVSINTGKALFAPSASNPEIVFPFCQGNYQKMVYTNTTYFNQKRALFGY</sequence>
<dbReference type="Proteomes" id="UP000243217">
    <property type="component" value="Unassembled WGS sequence"/>
</dbReference>